<evidence type="ECO:0000256" key="3">
    <source>
        <dbReference type="ARBA" id="ARBA00021704"/>
    </source>
</evidence>
<comment type="subcellular location">
    <subcellularLocation>
        <location evidence="1">Nucleus</location>
    </subcellularLocation>
</comment>
<name>A0A3N4HK37_ASCIM</name>
<feature type="region of interest" description="Disordered" evidence="7">
    <location>
        <begin position="81"/>
        <end position="136"/>
    </location>
</feature>
<reference evidence="8 9" key="1">
    <citation type="journal article" date="2018" name="Nat. Ecol. Evol.">
        <title>Pezizomycetes genomes reveal the molecular basis of ectomycorrhizal truffle lifestyle.</title>
        <authorList>
            <person name="Murat C."/>
            <person name="Payen T."/>
            <person name="Noel B."/>
            <person name="Kuo A."/>
            <person name="Morin E."/>
            <person name="Chen J."/>
            <person name="Kohler A."/>
            <person name="Krizsan K."/>
            <person name="Balestrini R."/>
            <person name="Da Silva C."/>
            <person name="Montanini B."/>
            <person name="Hainaut M."/>
            <person name="Levati E."/>
            <person name="Barry K.W."/>
            <person name="Belfiori B."/>
            <person name="Cichocki N."/>
            <person name="Clum A."/>
            <person name="Dockter R.B."/>
            <person name="Fauchery L."/>
            <person name="Guy J."/>
            <person name="Iotti M."/>
            <person name="Le Tacon F."/>
            <person name="Lindquist E.A."/>
            <person name="Lipzen A."/>
            <person name="Malagnac F."/>
            <person name="Mello A."/>
            <person name="Molinier V."/>
            <person name="Miyauchi S."/>
            <person name="Poulain J."/>
            <person name="Riccioni C."/>
            <person name="Rubini A."/>
            <person name="Sitrit Y."/>
            <person name="Splivallo R."/>
            <person name="Traeger S."/>
            <person name="Wang M."/>
            <person name="Zifcakova L."/>
            <person name="Wipf D."/>
            <person name="Zambonelli A."/>
            <person name="Paolocci F."/>
            <person name="Nowrousian M."/>
            <person name="Ottonello S."/>
            <person name="Baldrian P."/>
            <person name="Spatafora J.W."/>
            <person name="Henrissat B."/>
            <person name="Nagy L.G."/>
            <person name="Aury J.M."/>
            <person name="Wincker P."/>
            <person name="Grigoriev I.V."/>
            <person name="Bonfante P."/>
            <person name="Martin F.M."/>
        </authorList>
    </citation>
    <scope>NUCLEOTIDE SEQUENCE [LARGE SCALE GENOMIC DNA]</scope>
    <source>
        <strain evidence="8 9">RN42</strain>
    </source>
</reference>
<dbReference type="GO" id="GO:0030488">
    <property type="term" value="P:tRNA methylation"/>
    <property type="evidence" value="ECO:0007669"/>
    <property type="project" value="InterPro"/>
</dbReference>
<evidence type="ECO:0000313" key="8">
    <source>
        <dbReference type="EMBL" id="RPA72280.1"/>
    </source>
</evidence>
<dbReference type="STRING" id="1160509.A0A3N4HK37"/>
<dbReference type="Pfam" id="PF04189">
    <property type="entry name" value="Gcd10p"/>
    <property type="match status" value="1"/>
</dbReference>
<feature type="compositionally biased region" description="Polar residues" evidence="7">
    <location>
        <begin position="100"/>
        <end position="112"/>
    </location>
</feature>
<dbReference type="EMBL" id="ML119869">
    <property type="protein sequence ID" value="RPA72280.1"/>
    <property type="molecule type" value="Genomic_DNA"/>
</dbReference>
<comment type="similarity">
    <text evidence="2">Belongs to the TRM6/GCD10 family.</text>
</comment>
<proteinExistence type="inferred from homology"/>
<accession>A0A3N4HK37</accession>
<evidence type="ECO:0000256" key="4">
    <source>
        <dbReference type="ARBA" id="ARBA00022694"/>
    </source>
</evidence>
<feature type="region of interest" description="Disordered" evidence="7">
    <location>
        <begin position="279"/>
        <end position="309"/>
    </location>
</feature>
<dbReference type="OrthoDB" id="10254665at2759"/>
<evidence type="ECO:0000256" key="6">
    <source>
        <dbReference type="ARBA" id="ARBA00032319"/>
    </source>
</evidence>
<gene>
    <name evidence="8" type="ORF">BJ508DRAFT_419563</name>
</gene>
<evidence type="ECO:0000313" key="9">
    <source>
        <dbReference type="Proteomes" id="UP000275078"/>
    </source>
</evidence>
<evidence type="ECO:0000256" key="2">
    <source>
        <dbReference type="ARBA" id="ARBA00008320"/>
    </source>
</evidence>
<keyword evidence="5" id="KW-0539">Nucleus</keyword>
<feature type="compositionally biased region" description="Polar residues" evidence="7">
    <location>
        <begin position="123"/>
        <end position="135"/>
    </location>
</feature>
<evidence type="ECO:0000256" key="7">
    <source>
        <dbReference type="SAM" id="MobiDB-lite"/>
    </source>
</evidence>
<protein>
    <recommendedName>
        <fullName evidence="3">tRNA (adenine(58)-N(1))-methyltransferase non-catalytic subunit TRM6</fullName>
    </recommendedName>
    <alternativeName>
        <fullName evidence="6">tRNA(m1A58)-methyltransferase subunit TRM6</fullName>
    </alternativeName>
</protein>
<dbReference type="Proteomes" id="UP000275078">
    <property type="component" value="Unassembled WGS sequence"/>
</dbReference>
<keyword evidence="4" id="KW-0819">tRNA processing</keyword>
<dbReference type="GO" id="GO:0005634">
    <property type="term" value="C:nucleus"/>
    <property type="evidence" value="ECO:0007669"/>
    <property type="project" value="UniProtKB-SubCell"/>
</dbReference>
<evidence type="ECO:0000256" key="5">
    <source>
        <dbReference type="ARBA" id="ARBA00023242"/>
    </source>
</evidence>
<keyword evidence="9" id="KW-1185">Reference proteome</keyword>
<organism evidence="8 9">
    <name type="scientific">Ascobolus immersus RN42</name>
    <dbReference type="NCBI Taxonomy" id="1160509"/>
    <lineage>
        <taxon>Eukaryota</taxon>
        <taxon>Fungi</taxon>
        <taxon>Dikarya</taxon>
        <taxon>Ascomycota</taxon>
        <taxon>Pezizomycotina</taxon>
        <taxon>Pezizomycetes</taxon>
        <taxon>Pezizales</taxon>
        <taxon>Ascobolaceae</taxon>
        <taxon>Ascobolus</taxon>
    </lineage>
</organism>
<dbReference type="InterPro" id="IPR017423">
    <property type="entry name" value="TRM6"/>
</dbReference>
<dbReference type="AlphaFoldDB" id="A0A3N4HK37"/>
<sequence>MSFDRILPNSFVFARLPSARTQLIRVTPNSDISIPKIGTFPANDLLHRPYHLTFDVLEKPEPHLRIVSREECTRDFLGQAEEEEAELEDDLEATEEGAAQSPTNKDAQSGSIPGSVPEEVKTNRTTVDDPNSQRLTAEEILKLKQEHGEDAGKKIIETILSNHAELHKKTTFSLHKYTIRKRNKYLKRFTVEPVDIPGLLSHITEEKDAAKILELKHETLALMLNLANVRYGGRYLVVDDTSGFVTGAIAERLNILHPEPESEISTEDEPEEAQVVQEANVKEEEETIEGSSGLPDKNKKRRQPSKPTGLAVSNTITLVHPNEQPNLSLLKYFSYDVAGHTTPINHPLTNHLKSISYLQLLHPDLEPTLAPPKTLSDEALRALKGGKRSAYYKKWRRFERMTEIVKETREGGFDSLIICSSMWRDLEGLLRVLVPLLRGSAEVVIFSPSREPLVQLAERYSSARRSEWVQRSDEENAKRLEEDELDPTLLLAPTIHTVAERRFQFLPGRTHPLMTSRGGAEGYIFHATRVLPAEGKVSGRGIFLGRKKRKVEATEAEADGTDVVVGTEDVDMAE</sequence>
<feature type="compositionally biased region" description="Acidic residues" evidence="7">
    <location>
        <begin position="81"/>
        <end position="95"/>
    </location>
</feature>
<dbReference type="PANTHER" id="PTHR12945">
    <property type="entry name" value="TRANSLATION INITIATION FACTOR EIF3-RELATED"/>
    <property type="match status" value="1"/>
</dbReference>
<evidence type="ECO:0000256" key="1">
    <source>
        <dbReference type="ARBA" id="ARBA00004123"/>
    </source>
</evidence>
<dbReference type="PANTHER" id="PTHR12945:SF0">
    <property type="entry name" value="TRNA (ADENINE(58)-N(1))-METHYLTRANSFERASE NON-CATALYTIC SUBUNIT TRM6"/>
    <property type="match status" value="1"/>
</dbReference>
<dbReference type="GO" id="GO:0031515">
    <property type="term" value="C:tRNA (m1A) methyltransferase complex"/>
    <property type="evidence" value="ECO:0007669"/>
    <property type="project" value="InterPro"/>
</dbReference>